<protein>
    <submittedName>
        <fullName evidence="5">CBS domain-containing protein</fullName>
    </submittedName>
</protein>
<dbReference type="InterPro" id="IPR046342">
    <property type="entry name" value="CBS_dom_sf"/>
</dbReference>
<dbReference type="SMART" id="SM00116">
    <property type="entry name" value="CBS"/>
    <property type="match status" value="1"/>
</dbReference>
<reference evidence="5 6" key="1">
    <citation type="submission" date="2019-12" db="EMBL/GenBank/DDBJ databases">
        <title>Rhizobium genotypes associated with high levels of biological nitrogen fixation by grain legumes in a temperate-maritime cropping system.</title>
        <authorList>
            <person name="Maluk M."/>
            <person name="Francesc Ferrando Molina F."/>
            <person name="Lopez Del Egido L."/>
            <person name="Lafos M."/>
            <person name="Langarica-Fuentes A."/>
            <person name="Gebre Yohannes G."/>
            <person name="Young M.W."/>
            <person name="Martin P."/>
            <person name="Gantlett R."/>
            <person name="Kenicer G."/>
            <person name="Hawes C."/>
            <person name="Begg G.S."/>
            <person name="Quilliam R.S."/>
            <person name="Squire G.R."/>
            <person name="Poole P.S."/>
            <person name="Young P.W."/>
            <person name="Iannetta P.M."/>
            <person name="James E.K."/>
        </authorList>
    </citation>
    <scope>NUCLEOTIDE SEQUENCE [LARGE SCALE GENOMIC DNA]</scope>
    <source>
        <strain evidence="5 6">JHI1096</strain>
    </source>
</reference>
<dbReference type="Pfam" id="PF04972">
    <property type="entry name" value="BON"/>
    <property type="match status" value="1"/>
</dbReference>
<dbReference type="InterPro" id="IPR000644">
    <property type="entry name" value="CBS_dom"/>
</dbReference>
<keyword evidence="1 2" id="KW-0129">CBS domain</keyword>
<evidence type="ECO:0000259" key="3">
    <source>
        <dbReference type="PROSITE" id="PS50914"/>
    </source>
</evidence>
<dbReference type="EMBL" id="WUEZ01000032">
    <property type="protein sequence ID" value="NEI37221.1"/>
    <property type="molecule type" value="Genomic_DNA"/>
</dbReference>
<feature type="domain" description="BON" evidence="3">
    <location>
        <begin position="76"/>
        <end position="144"/>
    </location>
</feature>
<name>A0A6P0BEJ7_RHILE</name>
<dbReference type="InterPro" id="IPR007055">
    <property type="entry name" value="BON_dom"/>
</dbReference>
<dbReference type="PROSITE" id="PS51371">
    <property type="entry name" value="CBS"/>
    <property type="match status" value="1"/>
</dbReference>
<comment type="caution">
    <text evidence="5">The sequence shown here is derived from an EMBL/GenBank/DDBJ whole genome shotgun (WGS) entry which is preliminary data.</text>
</comment>
<dbReference type="Pfam" id="PF00571">
    <property type="entry name" value="CBS"/>
    <property type="match status" value="1"/>
</dbReference>
<proteinExistence type="predicted"/>
<evidence type="ECO:0000256" key="1">
    <source>
        <dbReference type="ARBA" id="ARBA00023122"/>
    </source>
</evidence>
<dbReference type="Gene3D" id="3.30.1340.30">
    <property type="match status" value="1"/>
</dbReference>
<dbReference type="PROSITE" id="PS50914">
    <property type="entry name" value="BON"/>
    <property type="match status" value="1"/>
</dbReference>
<evidence type="ECO:0000259" key="4">
    <source>
        <dbReference type="PROSITE" id="PS51371"/>
    </source>
</evidence>
<dbReference type="Proteomes" id="UP000471560">
    <property type="component" value="Unassembled WGS sequence"/>
</dbReference>
<sequence length="146" mass="15692">MADYVKARSWRVKDVMSTPVVSATPTATASQLAELLQAHDIKHLPVVESGRLAGMISRRDLMRALLDVPRQCTASGDEALWTAVRSRLEAELEITPPMVNATVSNGVVTLRGEVETELERSAARVAAESVRGVGGVVNKITLASAW</sequence>
<organism evidence="5 6">
    <name type="scientific">Rhizobium leguminosarum</name>
    <dbReference type="NCBI Taxonomy" id="384"/>
    <lineage>
        <taxon>Bacteria</taxon>
        <taxon>Pseudomonadati</taxon>
        <taxon>Pseudomonadota</taxon>
        <taxon>Alphaproteobacteria</taxon>
        <taxon>Hyphomicrobiales</taxon>
        <taxon>Rhizobiaceae</taxon>
        <taxon>Rhizobium/Agrobacterium group</taxon>
        <taxon>Rhizobium</taxon>
    </lineage>
</organism>
<dbReference type="PANTHER" id="PTHR43080:SF2">
    <property type="entry name" value="CBS DOMAIN-CONTAINING PROTEIN"/>
    <property type="match status" value="1"/>
</dbReference>
<gene>
    <name evidence="5" type="ORF">GR204_25115</name>
</gene>
<evidence type="ECO:0000313" key="6">
    <source>
        <dbReference type="Proteomes" id="UP000471560"/>
    </source>
</evidence>
<evidence type="ECO:0000256" key="2">
    <source>
        <dbReference type="PROSITE-ProRule" id="PRU00703"/>
    </source>
</evidence>
<evidence type="ECO:0000313" key="5">
    <source>
        <dbReference type="EMBL" id="NEI37221.1"/>
    </source>
</evidence>
<dbReference type="Gene3D" id="3.10.580.10">
    <property type="entry name" value="CBS-domain"/>
    <property type="match status" value="1"/>
</dbReference>
<dbReference type="PANTHER" id="PTHR43080">
    <property type="entry name" value="CBS DOMAIN-CONTAINING PROTEIN CBSX3, MITOCHONDRIAL"/>
    <property type="match status" value="1"/>
</dbReference>
<feature type="domain" description="CBS" evidence="4">
    <location>
        <begin position="16"/>
        <end position="75"/>
    </location>
</feature>
<dbReference type="AlphaFoldDB" id="A0A6P0BEJ7"/>
<dbReference type="SUPFAM" id="SSF54631">
    <property type="entry name" value="CBS-domain pair"/>
    <property type="match status" value="1"/>
</dbReference>
<dbReference type="InterPro" id="IPR051257">
    <property type="entry name" value="Diverse_CBS-Domain"/>
</dbReference>
<accession>A0A6P0BEJ7</accession>